<geneLocation type="plasmid" evidence="5">
    <name>unnamed</name>
</geneLocation>
<keyword evidence="5" id="KW-0614">Plasmid</keyword>
<dbReference type="Gene3D" id="3.60.130.10">
    <property type="entry name" value="Clavaminate synthase-like"/>
    <property type="match status" value="1"/>
</dbReference>
<proteinExistence type="predicted"/>
<reference evidence="5 6" key="1">
    <citation type="submission" date="2017-02" db="EMBL/GenBank/DDBJ databases">
        <title>Blood Disease Bacterium A2-HR MARDI.</title>
        <authorList>
            <person name="Badrun R."/>
            <person name="Abu Bakar N."/>
            <person name="Laboh R."/>
        </authorList>
    </citation>
    <scope>NUCLEOTIDE SEQUENCE [LARGE SCALE GENOMIC DNA]</scope>
    <source>
        <strain evidence="5 6">A2-HR MARDI</strain>
        <plasmid evidence="6">Plasmid</plasmid>
    </source>
</reference>
<dbReference type="InterPro" id="IPR050411">
    <property type="entry name" value="AlphaKG_dependent_hydroxylases"/>
</dbReference>
<dbReference type="PANTHER" id="PTHR10696">
    <property type="entry name" value="GAMMA-BUTYROBETAINE HYDROXYLASE-RELATED"/>
    <property type="match status" value="1"/>
</dbReference>
<dbReference type="InterPro" id="IPR003819">
    <property type="entry name" value="TauD/TfdA-like"/>
</dbReference>
<evidence type="ECO:0000313" key="5">
    <source>
        <dbReference type="EMBL" id="AQW31768.1"/>
    </source>
</evidence>
<sequence>MKSRFDGWSHQVIDAENTVEVVSQIEHHGFAIVESPWKFGAEDFTRLSTLYHLGAIYQSSFNRLEHHEGMFASGINQVGGLPGGKHYAFNGTSDVSLHTDGSYLPIGSIRTSILLCKEHALSGGETILFDSVSVFKQLQKENPMLSEVLMIDNVFKRKSTETSSGKQYERIGPVYRRDANGELVGGFTLDVTADWEYAYRVNARVIDAITYLSQWASGGSPYFLEFSLRKGQALIMRNDQISHGRRAFIDDPAKPRILLRGLFANAPRHHAEHEQAASGEVCQ</sequence>
<feature type="domain" description="TauD/TfdA-like" evidence="4">
    <location>
        <begin position="5"/>
        <end position="261"/>
    </location>
</feature>
<evidence type="ECO:0000256" key="1">
    <source>
        <dbReference type="ARBA" id="ARBA00001954"/>
    </source>
</evidence>
<dbReference type="GO" id="GO:0017000">
    <property type="term" value="P:antibiotic biosynthetic process"/>
    <property type="evidence" value="ECO:0007669"/>
    <property type="project" value="UniProtKB-KW"/>
</dbReference>
<organism evidence="5 6">
    <name type="scientific">blood disease bacterium A2-HR MARDI</name>
    <dbReference type="NCBI Taxonomy" id="1944648"/>
    <lineage>
        <taxon>Bacteria</taxon>
        <taxon>Pseudomonadati</taxon>
        <taxon>Pseudomonadota</taxon>
        <taxon>Betaproteobacteria</taxon>
        <taxon>Burkholderiales</taxon>
        <taxon>Burkholderiaceae</taxon>
        <taxon>Ralstonia</taxon>
        <taxon>Ralstonia solanacearum species complex</taxon>
    </lineage>
</organism>
<dbReference type="PANTHER" id="PTHR10696:SF56">
    <property type="entry name" value="TAUD_TFDA-LIKE DOMAIN-CONTAINING PROTEIN"/>
    <property type="match status" value="1"/>
</dbReference>
<comment type="cofactor">
    <cofactor evidence="1">
        <name>Fe(2+)</name>
        <dbReference type="ChEBI" id="CHEBI:29033"/>
    </cofactor>
</comment>
<keyword evidence="2" id="KW-0560">Oxidoreductase</keyword>
<gene>
    <name evidence="5" type="ORF">B0B51_17590</name>
</gene>
<protein>
    <submittedName>
        <fullName evidence="5">Clavaminate synthase</fullName>
    </submittedName>
</protein>
<dbReference type="SUPFAM" id="SSF51197">
    <property type="entry name" value="Clavaminate synthase-like"/>
    <property type="match status" value="1"/>
</dbReference>
<accession>A0A1U9VM39</accession>
<evidence type="ECO:0000259" key="4">
    <source>
        <dbReference type="Pfam" id="PF02668"/>
    </source>
</evidence>
<name>A0A1U9VM39_9RALS</name>
<dbReference type="Proteomes" id="UP000189628">
    <property type="component" value="Plasmid unnamed"/>
</dbReference>
<evidence type="ECO:0000256" key="2">
    <source>
        <dbReference type="ARBA" id="ARBA00023002"/>
    </source>
</evidence>
<dbReference type="InterPro" id="IPR042098">
    <property type="entry name" value="TauD-like_sf"/>
</dbReference>
<dbReference type="RefSeq" id="WP_078223298.1">
    <property type="nucleotide sequence ID" value="NZ_CP019912.1"/>
</dbReference>
<dbReference type="AlphaFoldDB" id="A0A1U9VM39"/>
<evidence type="ECO:0000313" key="6">
    <source>
        <dbReference type="Proteomes" id="UP000189628"/>
    </source>
</evidence>
<evidence type="ECO:0000256" key="3">
    <source>
        <dbReference type="ARBA" id="ARBA00023194"/>
    </source>
</evidence>
<dbReference type="Pfam" id="PF02668">
    <property type="entry name" value="TauD"/>
    <property type="match status" value="1"/>
</dbReference>
<dbReference type="GO" id="GO:0016706">
    <property type="term" value="F:2-oxoglutarate-dependent dioxygenase activity"/>
    <property type="evidence" value="ECO:0007669"/>
    <property type="project" value="UniProtKB-ARBA"/>
</dbReference>
<keyword evidence="3" id="KW-0045">Antibiotic biosynthesis</keyword>
<dbReference type="EMBL" id="CP019912">
    <property type="protein sequence ID" value="AQW31768.1"/>
    <property type="molecule type" value="Genomic_DNA"/>
</dbReference>